<dbReference type="InterPro" id="IPR036890">
    <property type="entry name" value="HATPase_C_sf"/>
</dbReference>
<dbReference type="GO" id="GO:0000156">
    <property type="term" value="F:phosphorelay response regulator activity"/>
    <property type="evidence" value="ECO:0007669"/>
    <property type="project" value="TreeGrafter"/>
</dbReference>
<dbReference type="EMBL" id="CP039852">
    <property type="protein sequence ID" value="QCZ94484.1"/>
    <property type="molecule type" value="Genomic_DNA"/>
</dbReference>
<evidence type="ECO:0000256" key="7">
    <source>
        <dbReference type="ARBA" id="ARBA00022840"/>
    </source>
</evidence>
<gene>
    <name evidence="10" type="ORF">FBQ74_13850</name>
</gene>
<dbReference type="Gene3D" id="1.10.287.130">
    <property type="match status" value="1"/>
</dbReference>
<dbReference type="Gene3D" id="3.30.565.10">
    <property type="entry name" value="Histidine kinase-like ATPase, C-terminal domain"/>
    <property type="match status" value="1"/>
</dbReference>
<dbReference type="Pfam" id="PF02518">
    <property type="entry name" value="HATPase_c"/>
    <property type="match status" value="1"/>
</dbReference>
<keyword evidence="6 10" id="KW-0418">Kinase</keyword>
<dbReference type="AlphaFoldDB" id="A0A5B7YFK7"/>
<protein>
    <recommendedName>
        <fullName evidence="2">histidine kinase</fullName>
        <ecNumber evidence="2">2.7.13.3</ecNumber>
    </recommendedName>
</protein>
<dbReference type="SUPFAM" id="SSF55874">
    <property type="entry name" value="ATPase domain of HSP90 chaperone/DNA topoisomerase II/histidine kinase"/>
    <property type="match status" value="1"/>
</dbReference>
<organism evidence="10 11">
    <name type="scientific">Salinimonas iocasae</name>
    <dbReference type="NCBI Taxonomy" id="2572577"/>
    <lineage>
        <taxon>Bacteria</taxon>
        <taxon>Pseudomonadati</taxon>
        <taxon>Pseudomonadota</taxon>
        <taxon>Gammaproteobacteria</taxon>
        <taxon>Alteromonadales</taxon>
        <taxon>Alteromonadaceae</taxon>
        <taxon>Alteromonas/Salinimonas group</taxon>
        <taxon>Salinimonas</taxon>
    </lineage>
</organism>
<evidence type="ECO:0000256" key="8">
    <source>
        <dbReference type="ARBA" id="ARBA00023012"/>
    </source>
</evidence>
<keyword evidence="11" id="KW-1185">Reference proteome</keyword>
<proteinExistence type="predicted"/>
<dbReference type="GO" id="GO:0030295">
    <property type="term" value="F:protein kinase activator activity"/>
    <property type="evidence" value="ECO:0007669"/>
    <property type="project" value="TreeGrafter"/>
</dbReference>
<keyword evidence="3" id="KW-0597">Phosphoprotein</keyword>
<evidence type="ECO:0000256" key="1">
    <source>
        <dbReference type="ARBA" id="ARBA00000085"/>
    </source>
</evidence>
<dbReference type="InterPro" id="IPR003661">
    <property type="entry name" value="HisK_dim/P_dom"/>
</dbReference>
<keyword evidence="4" id="KW-0808">Transferase</keyword>
<evidence type="ECO:0000256" key="3">
    <source>
        <dbReference type="ARBA" id="ARBA00022553"/>
    </source>
</evidence>
<evidence type="ECO:0000313" key="11">
    <source>
        <dbReference type="Proteomes" id="UP000304912"/>
    </source>
</evidence>
<name>A0A5B7YFK7_9ALTE</name>
<dbReference type="CDD" id="cd00082">
    <property type="entry name" value="HisKA"/>
    <property type="match status" value="1"/>
</dbReference>
<dbReference type="InterPro" id="IPR005467">
    <property type="entry name" value="His_kinase_dom"/>
</dbReference>
<dbReference type="KEGG" id="salk:FBQ74_13850"/>
<sequence length="398" mass="45004">MNSIQTSGHSMTLKVIDLLKSHRLSLINQWVRQVKEEFGKEVSLSDAEFANHMVYIIDALIEELLTFYHNGDNVRQLPDGDLNYDEGEIQDTKLGGKKHGKQRAGINAYNADKIYWEYTILRKVLVEFLQKQQVLDIDHLEIVTCVIERCTRESMAVFTESLHATQRKLLGTVVHDIRSPLYVISMLGELAAEQHSIVRTPAFGQRINTAAGRISAMLEDMLQTLSVESGQGIEINFDDGDFSGFLSSVAEDAVNFYGERVKLALPDNEIAYVFDEIIFRRVLENLISNAFKYGGKEENVTIFAKKEDEHIVVEVHNFGNPIEKNHWEEIFKYLKSSDARNEKLNRSWGIGLAFVKSAVEGHGGEVTVSSSEELGTCFRIVLPKNQFRSGDSTLVKIE</sequence>
<dbReference type="OrthoDB" id="9804645at2"/>
<dbReference type="InterPro" id="IPR004358">
    <property type="entry name" value="Sig_transdc_His_kin-like_C"/>
</dbReference>
<dbReference type="EC" id="2.7.13.3" evidence="2"/>
<dbReference type="RefSeq" id="WP_139757223.1">
    <property type="nucleotide sequence ID" value="NZ_CP039852.1"/>
</dbReference>
<dbReference type="PRINTS" id="PR00344">
    <property type="entry name" value="BCTRLSENSOR"/>
</dbReference>
<dbReference type="InterPro" id="IPR050351">
    <property type="entry name" value="BphY/WalK/GraS-like"/>
</dbReference>
<evidence type="ECO:0000256" key="2">
    <source>
        <dbReference type="ARBA" id="ARBA00012438"/>
    </source>
</evidence>
<keyword evidence="8" id="KW-0902">Two-component regulatory system</keyword>
<evidence type="ECO:0000256" key="6">
    <source>
        <dbReference type="ARBA" id="ARBA00022777"/>
    </source>
</evidence>
<evidence type="ECO:0000256" key="5">
    <source>
        <dbReference type="ARBA" id="ARBA00022741"/>
    </source>
</evidence>
<dbReference type="SUPFAM" id="SSF47384">
    <property type="entry name" value="Homodimeric domain of signal transducing histidine kinase"/>
    <property type="match status" value="1"/>
</dbReference>
<reference evidence="10 11" key="1">
    <citation type="submission" date="2019-04" db="EMBL/GenBank/DDBJ databases">
        <title>Salinimonas iocasae sp. nov., a halophilic bacterium isolated from the outer tube casing of tubeworms in Okinawa Trough.</title>
        <authorList>
            <person name="Zhang H."/>
            <person name="Wang H."/>
            <person name="Li C."/>
        </authorList>
    </citation>
    <scope>NUCLEOTIDE SEQUENCE [LARGE SCALE GENOMIC DNA]</scope>
    <source>
        <strain evidence="10 11">KX18D6</strain>
    </source>
</reference>
<keyword evidence="5" id="KW-0547">Nucleotide-binding</keyword>
<dbReference type="PANTHER" id="PTHR42878:SF7">
    <property type="entry name" value="SENSOR HISTIDINE KINASE GLRK"/>
    <property type="match status" value="1"/>
</dbReference>
<evidence type="ECO:0000313" key="10">
    <source>
        <dbReference type="EMBL" id="QCZ94484.1"/>
    </source>
</evidence>
<dbReference type="InterPro" id="IPR036097">
    <property type="entry name" value="HisK_dim/P_sf"/>
</dbReference>
<dbReference type="PANTHER" id="PTHR42878">
    <property type="entry name" value="TWO-COMPONENT HISTIDINE KINASE"/>
    <property type="match status" value="1"/>
</dbReference>
<dbReference type="SMART" id="SM00388">
    <property type="entry name" value="HisKA"/>
    <property type="match status" value="1"/>
</dbReference>
<dbReference type="SMART" id="SM00387">
    <property type="entry name" value="HATPase_c"/>
    <property type="match status" value="1"/>
</dbReference>
<dbReference type="Proteomes" id="UP000304912">
    <property type="component" value="Chromosome"/>
</dbReference>
<accession>A0A5B7YFK7</accession>
<dbReference type="GO" id="GO:0000155">
    <property type="term" value="F:phosphorelay sensor kinase activity"/>
    <property type="evidence" value="ECO:0007669"/>
    <property type="project" value="InterPro"/>
</dbReference>
<feature type="domain" description="Histidine kinase" evidence="9">
    <location>
        <begin position="172"/>
        <end position="386"/>
    </location>
</feature>
<keyword evidence="7" id="KW-0067">ATP-binding</keyword>
<dbReference type="Pfam" id="PF00512">
    <property type="entry name" value="HisKA"/>
    <property type="match status" value="1"/>
</dbReference>
<dbReference type="InterPro" id="IPR003594">
    <property type="entry name" value="HATPase_dom"/>
</dbReference>
<dbReference type="GO" id="GO:0007234">
    <property type="term" value="P:osmosensory signaling via phosphorelay pathway"/>
    <property type="evidence" value="ECO:0007669"/>
    <property type="project" value="TreeGrafter"/>
</dbReference>
<dbReference type="GO" id="GO:0005524">
    <property type="term" value="F:ATP binding"/>
    <property type="evidence" value="ECO:0007669"/>
    <property type="project" value="UniProtKB-KW"/>
</dbReference>
<dbReference type="PROSITE" id="PS50109">
    <property type="entry name" value="HIS_KIN"/>
    <property type="match status" value="1"/>
</dbReference>
<comment type="catalytic activity">
    <reaction evidence="1">
        <text>ATP + protein L-histidine = ADP + protein N-phospho-L-histidine.</text>
        <dbReference type="EC" id="2.7.13.3"/>
    </reaction>
</comment>
<evidence type="ECO:0000259" key="9">
    <source>
        <dbReference type="PROSITE" id="PS50109"/>
    </source>
</evidence>
<evidence type="ECO:0000256" key="4">
    <source>
        <dbReference type="ARBA" id="ARBA00022679"/>
    </source>
</evidence>